<dbReference type="SUPFAM" id="SSF53187">
    <property type="entry name" value="Zn-dependent exopeptidases"/>
    <property type="match status" value="1"/>
</dbReference>
<keyword evidence="1 4" id="KW-0378">Hydrolase</keyword>
<accession>A0A6N2TVP0</accession>
<dbReference type="GO" id="GO:0030288">
    <property type="term" value="C:outer membrane-bounded periplasmic space"/>
    <property type="evidence" value="ECO:0007669"/>
    <property type="project" value="TreeGrafter"/>
</dbReference>
<dbReference type="PANTHER" id="PTHR30404">
    <property type="entry name" value="N-ACETYLMURAMOYL-L-ALANINE AMIDASE"/>
    <property type="match status" value="1"/>
</dbReference>
<evidence type="ECO:0000259" key="3">
    <source>
        <dbReference type="SMART" id="SM00646"/>
    </source>
</evidence>
<dbReference type="Gene3D" id="2.60.40.10">
    <property type="entry name" value="Immunoglobulins"/>
    <property type="match status" value="1"/>
</dbReference>
<evidence type="ECO:0000256" key="1">
    <source>
        <dbReference type="ARBA" id="ARBA00022801"/>
    </source>
</evidence>
<dbReference type="AlphaFoldDB" id="A0A6N2TVP0"/>
<dbReference type="Pfam" id="PF01520">
    <property type="entry name" value="Amidase_3"/>
    <property type="match status" value="1"/>
</dbReference>
<name>A0A6N2TVP0_9FIRM</name>
<dbReference type="GO" id="GO:0008745">
    <property type="term" value="F:N-acetylmuramoyl-L-alanine amidase activity"/>
    <property type="evidence" value="ECO:0007669"/>
    <property type="project" value="UniProtKB-EC"/>
</dbReference>
<gene>
    <name evidence="4" type="primary">lytC_3</name>
    <name evidence="4" type="ORF">AULFYP135_01588</name>
</gene>
<feature type="chain" id="PRO_5026897989" evidence="2">
    <location>
        <begin position="27"/>
        <end position="598"/>
    </location>
</feature>
<evidence type="ECO:0000313" key="4">
    <source>
        <dbReference type="EMBL" id="VYT08732.1"/>
    </source>
</evidence>
<protein>
    <submittedName>
        <fullName evidence="4">N-acetylmuramoyl-L-alanine amidase LytC</fullName>
        <ecNumber evidence="4">3.5.1.28</ecNumber>
    </submittedName>
</protein>
<feature type="domain" description="MurNAc-LAA" evidence="3">
    <location>
        <begin position="481"/>
        <end position="595"/>
    </location>
</feature>
<evidence type="ECO:0000256" key="2">
    <source>
        <dbReference type="SAM" id="SignalP"/>
    </source>
</evidence>
<dbReference type="InterPro" id="IPR013783">
    <property type="entry name" value="Ig-like_fold"/>
</dbReference>
<dbReference type="EMBL" id="CACRSL010000003">
    <property type="protein sequence ID" value="VYT08732.1"/>
    <property type="molecule type" value="Genomic_DNA"/>
</dbReference>
<dbReference type="CDD" id="cd02696">
    <property type="entry name" value="MurNAc-LAA"/>
    <property type="match status" value="1"/>
</dbReference>
<dbReference type="GO" id="GO:0009253">
    <property type="term" value="P:peptidoglycan catabolic process"/>
    <property type="evidence" value="ECO:0007669"/>
    <property type="project" value="InterPro"/>
</dbReference>
<reference evidence="4" key="1">
    <citation type="submission" date="2019-11" db="EMBL/GenBank/DDBJ databases">
        <authorList>
            <person name="Feng L."/>
        </authorList>
    </citation>
    <scope>NUCLEOTIDE SEQUENCE</scope>
    <source>
        <strain evidence="4">AundefinedLFYP135</strain>
    </source>
</reference>
<dbReference type="EC" id="3.5.1.28" evidence="4"/>
<organism evidence="4">
    <name type="scientific">uncultured Anaerotruncus sp</name>
    <dbReference type="NCBI Taxonomy" id="905011"/>
    <lineage>
        <taxon>Bacteria</taxon>
        <taxon>Bacillati</taxon>
        <taxon>Bacillota</taxon>
        <taxon>Clostridia</taxon>
        <taxon>Eubacteriales</taxon>
        <taxon>Oscillospiraceae</taxon>
        <taxon>Anaerotruncus</taxon>
        <taxon>environmental samples</taxon>
    </lineage>
</organism>
<dbReference type="InterPro" id="IPR050695">
    <property type="entry name" value="N-acetylmuramoyl_amidase_3"/>
</dbReference>
<sequence>MNQFISRIAALTLAVAMAAAPTTAYAANYNDMDSVTNTGVSTKVSQKLAVQKPAQDIKVTSATYYITGTSNPNESLYVNGQQVTNRGKYGSFGVFVSLELGDNVFNFQNGDATDSVTLTRVASAAYLDVSTTSYLTNPFPTYDNAFPAGKTIKIKCVAPSGASVSANVGGQTVYLSQDVSTAKKGVAANFSGSYTVPNSNANQTVNLGKVTYTMNYNGKTSTYTSAGNLFSIGSGATLVVKANQNATATYAKGDTSSNFVSILRMGTTDRVIGQNDTMYQLGMGAWVSKNLVTPQTGAPGYWNEVSSIGFDSDSKGEKYILEGTANAPFTAEWNGNKVILTLYNTTGVGSLNAEVSNIFTDITVNNKGNGVCEITFTMPSASNLWGYNVEYNEEGETTLYFKYPPKKSSDSDRPLKGITVALDAGHGGTDVGALGTAGVKGGPTENTLTLATVLTTKNRLESLGAKVILARNKDTYTTNNARMGEAMEEKADFFVSLHCNSVGVTVDAGKPSGTEVYYYEDLSKNFAAAISEKVASYNGRTNRGAKYSAYRVTLNSYAPSVLVEMGFISNPVEYDEICSPEGQFKTANAVADAILASL</sequence>
<dbReference type="SMART" id="SM00646">
    <property type="entry name" value="Ami_3"/>
    <property type="match status" value="1"/>
</dbReference>
<dbReference type="PANTHER" id="PTHR30404:SF0">
    <property type="entry name" value="N-ACETYLMURAMOYL-L-ALANINE AMIDASE AMIC"/>
    <property type="match status" value="1"/>
</dbReference>
<keyword evidence="2" id="KW-0732">Signal</keyword>
<proteinExistence type="predicted"/>
<dbReference type="InterPro" id="IPR002508">
    <property type="entry name" value="MurNAc-LAA_cat"/>
</dbReference>
<feature type="signal peptide" evidence="2">
    <location>
        <begin position="1"/>
        <end position="26"/>
    </location>
</feature>
<dbReference type="Gene3D" id="3.40.630.40">
    <property type="entry name" value="Zn-dependent exopeptidases"/>
    <property type="match status" value="1"/>
</dbReference>